<proteinExistence type="predicted"/>
<evidence type="ECO:0000313" key="3">
    <source>
        <dbReference type="Proteomes" id="UP001223144"/>
    </source>
</evidence>
<feature type="region of interest" description="Disordered" evidence="1">
    <location>
        <begin position="1"/>
        <end position="66"/>
    </location>
</feature>
<evidence type="ECO:0000313" key="2">
    <source>
        <dbReference type="EMBL" id="MDH2393869.1"/>
    </source>
</evidence>
<dbReference type="RefSeq" id="WP_279933233.1">
    <property type="nucleotide sequence ID" value="NZ_JARWBG010000088.1"/>
</dbReference>
<protein>
    <submittedName>
        <fullName evidence="2">Uncharacterized protein</fullName>
    </submittedName>
</protein>
<feature type="compositionally biased region" description="Polar residues" evidence="1">
    <location>
        <begin position="54"/>
        <end position="66"/>
    </location>
</feature>
<reference evidence="2 3" key="1">
    <citation type="submission" date="2023-04" db="EMBL/GenBank/DDBJ databases">
        <title>Streptomyces chengmaiensis sp. nov. isolated from the stem of mangrove plant in Hainan.</title>
        <authorList>
            <person name="Huang X."/>
            <person name="Zhou S."/>
            <person name="Chu X."/>
            <person name="Xie Y."/>
            <person name="Lin Y."/>
        </authorList>
    </citation>
    <scope>NUCLEOTIDE SEQUENCE [LARGE SCALE GENOMIC DNA]</scope>
    <source>
        <strain evidence="2 3">HNM0663</strain>
    </source>
</reference>
<gene>
    <name evidence="2" type="ORF">QCN29_34970</name>
</gene>
<keyword evidence="3" id="KW-1185">Reference proteome</keyword>
<name>A0ABT6HYS7_9ACTN</name>
<sequence length="66" mass="6932">MAAAVSYVDDDLDLPLPDPGFRDHVTQITAQDTSGHSRSAPLPHRERKAAPSTAAGTVTDQLACTS</sequence>
<organism evidence="2 3">
    <name type="scientific">Streptomyces chengmaiensis</name>
    <dbReference type="NCBI Taxonomy" id="3040919"/>
    <lineage>
        <taxon>Bacteria</taxon>
        <taxon>Bacillati</taxon>
        <taxon>Actinomycetota</taxon>
        <taxon>Actinomycetes</taxon>
        <taxon>Kitasatosporales</taxon>
        <taxon>Streptomycetaceae</taxon>
        <taxon>Streptomyces</taxon>
    </lineage>
</organism>
<dbReference type="EMBL" id="JARWBG010000088">
    <property type="protein sequence ID" value="MDH2393869.1"/>
    <property type="molecule type" value="Genomic_DNA"/>
</dbReference>
<accession>A0ABT6HYS7</accession>
<comment type="caution">
    <text evidence="2">The sequence shown here is derived from an EMBL/GenBank/DDBJ whole genome shotgun (WGS) entry which is preliminary data.</text>
</comment>
<dbReference type="Proteomes" id="UP001223144">
    <property type="component" value="Unassembled WGS sequence"/>
</dbReference>
<evidence type="ECO:0000256" key="1">
    <source>
        <dbReference type="SAM" id="MobiDB-lite"/>
    </source>
</evidence>
<feature type="compositionally biased region" description="Polar residues" evidence="1">
    <location>
        <begin position="26"/>
        <end position="37"/>
    </location>
</feature>